<accession>A0A1H9EJI1</accession>
<dbReference type="PANTHER" id="PTHR30349">
    <property type="entry name" value="PHAGE INTEGRASE-RELATED"/>
    <property type="match status" value="1"/>
</dbReference>
<dbReference type="PANTHER" id="PTHR30349:SF81">
    <property type="entry name" value="TYROSINE RECOMBINASE XERC"/>
    <property type="match status" value="1"/>
</dbReference>
<dbReference type="AlphaFoldDB" id="A0A1H9EJI1"/>
<dbReference type="InterPro" id="IPR011010">
    <property type="entry name" value="DNA_brk_join_enz"/>
</dbReference>
<evidence type="ECO:0000313" key="15">
    <source>
        <dbReference type="Proteomes" id="UP000199233"/>
    </source>
</evidence>
<proteinExistence type="inferred from homology"/>
<comment type="subunit">
    <text evidence="11">Forms a cyclic heterotetrameric complex composed of two molecules of XerC and two molecules of XerD.</text>
</comment>
<dbReference type="InterPro" id="IPR004107">
    <property type="entry name" value="Integrase_SAM-like_N"/>
</dbReference>
<evidence type="ECO:0000256" key="9">
    <source>
        <dbReference type="ARBA" id="ARBA00023172"/>
    </source>
</evidence>
<evidence type="ECO:0000313" key="14">
    <source>
        <dbReference type="EMBL" id="SEQ25178.1"/>
    </source>
</evidence>
<dbReference type="InterPro" id="IPR002104">
    <property type="entry name" value="Integrase_catalytic"/>
</dbReference>
<feature type="domain" description="Tyr recombinase" evidence="12">
    <location>
        <begin position="123"/>
        <end position="303"/>
    </location>
</feature>
<dbReference type="EMBL" id="FOFS01000005">
    <property type="protein sequence ID" value="SEQ25178.1"/>
    <property type="molecule type" value="Genomic_DNA"/>
</dbReference>
<dbReference type="OrthoDB" id="9801717at2"/>
<dbReference type="InterPro" id="IPR044068">
    <property type="entry name" value="CB"/>
</dbReference>
<dbReference type="GO" id="GO:0051301">
    <property type="term" value="P:cell division"/>
    <property type="evidence" value="ECO:0007669"/>
    <property type="project" value="UniProtKB-UniRule"/>
</dbReference>
<keyword evidence="15" id="KW-1185">Reference proteome</keyword>
<feature type="active site" evidence="11">
    <location>
        <position position="186"/>
    </location>
</feature>
<comment type="function">
    <text evidence="11">Site-specific tyrosine recombinase, which acts by catalyzing the cutting and rejoining of the recombining DNA molecules. The XerC-XerD complex is essential to convert dimers of the bacterial chromosome into monomers to permit their segregation at cell division. It also contributes to the segregational stability of plasmids.</text>
</comment>
<dbReference type="PROSITE" id="PS51898">
    <property type="entry name" value="TYR_RECOMBINASE"/>
    <property type="match status" value="1"/>
</dbReference>
<dbReference type="Gene3D" id="1.10.443.10">
    <property type="entry name" value="Intergrase catalytic core"/>
    <property type="match status" value="1"/>
</dbReference>
<dbReference type="InterPro" id="IPR010998">
    <property type="entry name" value="Integrase_recombinase_N"/>
</dbReference>
<dbReference type="NCBIfam" id="TIGR02224">
    <property type="entry name" value="recomb_XerC"/>
    <property type="match status" value="1"/>
</dbReference>
<sequence>MARPAAAKPEPLAPPPFLVGPLAAYRDYLRFEKRSSPHTVAAADNDLNRFAQYCAQARLSALTQLDSHLVRAWIAAEHRSGRDPATLHRYLSSLRSFCRFLLREKQLSANPAATVRAPKHRRRLPEVIDAETLNAALDRVEDEDFAVRDQALVELFYSTGLRLAELQGLDANDFAGSPQTLTVTGKGRKQRLLMIGQHAREALTAWLAQRGQWADAHEPALFVSTRGSRLSRGAIAQRLRVWAQRSGLNQHLHPHRLRHSFATHMLENSGDLRAVQELLGHAQLSTTQIYTQLDWQRLAGVYDQAHPRARRAAANPDPDGSES</sequence>
<dbReference type="InterPro" id="IPR013762">
    <property type="entry name" value="Integrase-like_cat_sf"/>
</dbReference>
<evidence type="ECO:0000256" key="3">
    <source>
        <dbReference type="ARBA" id="ARBA00015804"/>
    </source>
</evidence>
<keyword evidence="6 11" id="KW-0159">Chromosome partition</keyword>
<evidence type="ECO:0000256" key="5">
    <source>
        <dbReference type="ARBA" id="ARBA00022618"/>
    </source>
</evidence>
<dbReference type="RefSeq" id="WP_093283965.1">
    <property type="nucleotide sequence ID" value="NZ_FOFS01000005.1"/>
</dbReference>
<feature type="active site" evidence="11">
    <location>
        <position position="258"/>
    </location>
</feature>
<evidence type="ECO:0000256" key="1">
    <source>
        <dbReference type="ARBA" id="ARBA00004496"/>
    </source>
</evidence>
<organism evidence="14 15">
    <name type="scientific">Solimonas aquatica</name>
    <dbReference type="NCBI Taxonomy" id="489703"/>
    <lineage>
        <taxon>Bacteria</taxon>
        <taxon>Pseudomonadati</taxon>
        <taxon>Pseudomonadota</taxon>
        <taxon>Gammaproteobacteria</taxon>
        <taxon>Nevskiales</taxon>
        <taxon>Nevskiaceae</taxon>
        <taxon>Solimonas</taxon>
    </lineage>
</organism>
<keyword evidence="8 11" id="KW-0238">DNA-binding</keyword>
<keyword evidence="5 11" id="KW-0132">Cell division</keyword>
<evidence type="ECO:0000256" key="10">
    <source>
        <dbReference type="ARBA" id="ARBA00023306"/>
    </source>
</evidence>
<dbReference type="GO" id="GO:0006313">
    <property type="term" value="P:DNA transposition"/>
    <property type="evidence" value="ECO:0007669"/>
    <property type="project" value="UniProtKB-UniRule"/>
</dbReference>
<evidence type="ECO:0000259" key="13">
    <source>
        <dbReference type="PROSITE" id="PS51900"/>
    </source>
</evidence>
<dbReference type="GO" id="GO:0005737">
    <property type="term" value="C:cytoplasm"/>
    <property type="evidence" value="ECO:0007669"/>
    <property type="project" value="UniProtKB-SubCell"/>
</dbReference>
<feature type="active site" evidence="11">
    <location>
        <position position="162"/>
    </location>
</feature>
<feature type="active site" evidence="11">
    <location>
        <position position="255"/>
    </location>
</feature>
<gene>
    <name evidence="11" type="primary">xerC</name>
    <name evidence="14" type="ORF">SAMN04488038_10541</name>
</gene>
<dbReference type="InterPro" id="IPR023009">
    <property type="entry name" value="Tyrosine_recombinase_XerC/XerD"/>
</dbReference>
<dbReference type="SUPFAM" id="SSF56349">
    <property type="entry name" value="DNA breaking-rejoining enzymes"/>
    <property type="match status" value="1"/>
</dbReference>
<feature type="domain" description="Core-binding (CB)" evidence="13">
    <location>
        <begin position="16"/>
        <end position="102"/>
    </location>
</feature>
<dbReference type="STRING" id="489703.SAMN04488038_10541"/>
<dbReference type="GO" id="GO:0003677">
    <property type="term" value="F:DNA binding"/>
    <property type="evidence" value="ECO:0007669"/>
    <property type="project" value="UniProtKB-UniRule"/>
</dbReference>
<reference evidence="14 15" key="1">
    <citation type="submission" date="2016-10" db="EMBL/GenBank/DDBJ databases">
        <authorList>
            <person name="de Groot N.N."/>
        </authorList>
    </citation>
    <scope>NUCLEOTIDE SEQUENCE [LARGE SCALE GENOMIC DNA]</scope>
    <source>
        <strain evidence="14 15">DSM 25927</strain>
    </source>
</reference>
<evidence type="ECO:0000259" key="12">
    <source>
        <dbReference type="PROSITE" id="PS51898"/>
    </source>
</evidence>
<evidence type="ECO:0000256" key="6">
    <source>
        <dbReference type="ARBA" id="ARBA00022829"/>
    </source>
</evidence>
<dbReference type="HAMAP" id="MF_01808">
    <property type="entry name" value="Recomb_XerC_XerD"/>
    <property type="match status" value="1"/>
</dbReference>
<dbReference type="Pfam" id="PF00589">
    <property type="entry name" value="Phage_integrase"/>
    <property type="match status" value="1"/>
</dbReference>
<comment type="subcellular location">
    <subcellularLocation>
        <location evidence="1 11">Cytoplasm</location>
    </subcellularLocation>
</comment>
<keyword evidence="10 11" id="KW-0131">Cell cycle</keyword>
<name>A0A1H9EJI1_9GAMM</name>
<keyword evidence="4 11" id="KW-0963">Cytoplasm</keyword>
<evidence type="ECO:0000256" key="2">
    <source>
        <dbReference type="ARBA" id="ARBA00006657"/>
    </source>
</evidence>
<evidence type="ECO:0000256" key="4">
    <source>
        <dbReference type="ARBA" id="ARBA00022490"/>
    </source>
</evidence>
<protein>
    <recommendedName>
        <fullName evidence="3 11">Tyrosine recombinase XerC</fullName>
    </recommendedName>
</protein>
<evidence type="ECO:0000256" key="7">
    <source>
        <dbReference type="ARBA" id="ARBA00022908"/>
    </source>
</evidence>
<dbReference type="GO" id="GO:0007059">
    <property type="term" value="P:chromosome segregation"/>
    <property type="evidence" value="ECO:0007669"/>
    <property type="project" value="UniProtKB-UniRule"/>
</dbReference>
<keyword evidence="7 11" id="KW-0229">DNA integration</keyword>
<dbReference type="InterPro" id="IPR011931">
    <property type="entry name" value="Recomb_XerC"/>
</dbReference>
<dbReference type="Gene3D" id="1.10.150.130">
    <property type="match status" value="1"/>
</dbReference>
<dbReference type="SUPFAM" id="SSF47823">
    <property type="entry name" value="lambda integrase-like, N-terminal domain"/>
    <property type="match status" value="1"/>
</dbReference>
<dbReference type="InterPro" id="IPR050090">
    <property type="entry name" value="Tyrosine_recombinase_XerCD"/>
</dbReference>
<dbReference type="Proteomes" id="UP000199233">
    <property type="component" value="Unassembled WGS sequence"/>
</dbReference>
<evidence type="ECO:0000256" key="11">
    <source>
        <dbReference type="HAMAP-Rule" id="MF_01808"/>
    </source>
</evidence>
<dbReference type="CDD" id="cd00798">
    <property type="entry name" value="INT_XerDC_C"/>
    <property type="match status" value="1"/>
</dbReference>
<dbReference type="PROSITE" id="PS51900">
    <property type="entry name" value="CB"/>
    <property type="match status" value="1"/>
</dbReference>
<dbReference type="Pfam" id="PF02899">
    <property type="entry name" value="Phage_int_SAM_1"/>
    <property type="match status" value="1"/>
</dbReference>
<feature type="active site" evidence="11">
    <location>
        <position position="281"/>
    </location>
</feature>
<evidence type="ECO:0000256" key="8">
    <source>
        <dbReference type="ARBA" id="ARBA00023125"/>
    </source>
</evidence>
<keyword evidence="9 11" id="KW-0233">DNA recombination</keyword>
<dbReference type="GO" id="GO:0009037">
    <property type="term" value="F:tyrosine-based site-specific recombinase activity"/>
    <property type="evidence" value="ECO:0007669"/>
    <property type="project" value="UniProtKB-UniRule"/>
</dbReference>
<comment type="similarity">
    <text evidence="2 11">Belongs to the 'phage' integrase family. XerC subfamily.</text>
</comment>
<feature type="active site" description="O-(3'-phospho-DNA)-tyrosine intermediate" evidence="11">
    <location>
        <position position="290"/>
    </location>
</feature>